<evidence type="ECO:0000256" key="12">
    <source>
        <dbReference type="RuleBase" id="RU003750"/>
    </source>
</evidence>
<keyword evidence="8 14" id="KW-0472">Membrane</keyword>
<accession>A0A2T1A4T7</accession>
<dbReference type="RefSeq" id="WP_106347752.1">
    <property type="nucleotide sequence ID" value="NZ_PVUE01000002.1"/>
</dbReference>
<dbReference type="InterPro" id="IPR004570">
    <property type="entry name" value="Phosphatidylglycerol_P_synth"/>
</dbReference>
<dbReference type="OrthoDB" id="9796672at2"/>
<evidence type="ECO:0000256" key="14">
    <source>
        <dbReference type="SAM" id="Phobius"/>
    </source>
</evidence>
<keyword evidence="6 14" id="KW-1133">Transmembrane helix</keyword>
<dbReference type="NCBIfam" id="TIGR00560">
    <property type="entry name" value="pgsA"/>
    <property type="match status" value="1"/>
</dbReference>
<dbReference type="InterPro" id="IPR050324">
    <property type="entry name" value="CDP-alcohol_PTase-I"/>
</dbReference>
<evidence type="ECO:0000256" key="9">
    <source>
        <dbReference type="ARBA" id="ARBA00023209"/>
    </source>
</evidence>
<keyword evidence="3" id="KW-0444">Lipid biosynthesis</keyword>
<proteinExistence type="inferred from homology"/>
<protein>
    <recommendedName>
        <fullName evidence="11">CDP-diacylglycerol--glycerol-3-phosphate 3-phosphatidyltransferase</fullName>
        <ecNumber evidence="11">2.7.8.5</ecNumber>
    </recommendedName>
</protein>
<evidence type="ECO:0000256" key="3">
    <source>
        <dbReference type="ARBA" id="ARBA00022516"/>
    </source>
</evidence>
<evidence type="ECO:0000256" key="11">
    <source>
        <dbReference type="NCBIfam" id="TIGR00560"/>
    </source>
</evidence>
<keyword evidence="9" id="KW-0594">Phospholipid biosynthesis</keyword>
<dbReference type="Pfam" id="PF01066">
    <property type="entry name" value="CDP-OH_P_transf"/>
    <property type="match status" value="1"/>
</dbReference>
<dbReference type="InterPro" id="IPR000462">
    <property type="entry name" value="CDP-OH_P_trans"/>
</dbReference>
<evidence type="ECO:0000256" key="1">
    <source>
        <dbReference type="ARBA" id="ARBA00004141"/>
    </source>
</evidence>
<dbReference type="InterPro" id="IPR043130">
    <property type="entry name" value="CDP-OH_PTrfase_TM_dom"/>
</dbReference>
<feature type="region of interest" description="Disordered" evidence="13">
    <location>
        <begin position="199"/>
        <end position="241"/>
    </location>
</feature>
<comment type="similarity">
    <text evidence="2 12">Belongs to the CDP-alcohol phosphatidyltransferase class-I family.</text>
</comment>
<dbReference type="PANTHER" id="PTHR14269:SF52">
    <property type="entry name" value="PHOSPHATIDYLGLYCEROPHOSPHATE SYNTHASE-RELATED"/>
    <property type="match status" value="1"/>
</dbReference>
<dbReference type="GO" id="GO:0008444">
    <property type="term" value="F:CDP-diacylglycerol-glycerol-3-phosphate 3-phosphatidyltransferase activity"/>
    <property type="evidence" value="ECO:0007669"/>
    <property type="project" value="UniProtKB-UniRule"/>
</dbReference>
<dbReference type="AlphaFoldDB" id="A0A2T1A4T7"/>
<dbReference type="InterPro" id="IPR048254">
    <property type="entry name" value="CDP_ALCOHOL_P_TRANSF_CS"/>
</dbReference>
<keyword evidence="5 14" id="KW-0812">Transmembrane</keyword>
<keyword evidence="10" id="KW-1208">Phospholipid metabolism</keyword>
<feature type="transmembrane region" description="Helical" evidence="14">
    <location>
        <begin position="143"/>
        <end position="160"/>
    </location>
</feature>
<evidence type="ECO:0000313" key="16">
    <source>
        <dbReference type="Proteomes" id="UP000237752"/>
    </source>
</evidence>
<feature type="transmembrane region" description="Helical" evidence="14">
    <location>
        <begin position="18"/>
        <end position="38"/>
    </location>
</feature>
<evidence type="ECO:0000256" key="5">
    <source>
        <dbReference type="ARBA" id="ARBA00022692"/>
    </source>
</evidence>
<keyword evidence="7" id="KW-0443">Lipid metabolism</keyword>
<dbReference type="UniPathway" id="UPA00085"/>
<sequence>MSAEHATPPAREVSLFNIANGLTTLRLVLVPVFAVFLLKEDGADTRWRIAAAVVFALAVITDKYDGDIARARGLVTEFGKMADPIADKALMGTALVGLSILAELPWWVTIVILVREVGVTLLRFLVIRYGVIPASRGGKAKTFAQSLAIWMYVLPFGGFLASLRWWLMGIAIILTVATGIDYIFRAIRLRRTRNRNEPLAPIDPSDLPPALPEDLPPALPKDLPPALPKNLPSTRIVPEDM</sequence>
<evidence type="ECO:0000256" key="10">
    <source>
        <dbReference type="ARBA" id="ARBA00023264"/>
    </source>
</evidence>
<dbReference type="Gene3D" id="1.20.120.1760">
    <property type="match status" value="1"/>
</dbReference>
<keyword evidence="4 12" id="KW-0808">Transferase</keyword>
<evidence type="ECO:0000256" key="13">
    <source>
        <dbReference type="SAM" id="MobiDB-lite"/>
    </source>
</evidence>
<evidence type="ECO:0000256" key="6">
    <source>
        <dbReference type="ARBA" id="ARBA00022989"/>
    </source>
</evidence>
<dbReference type="GO" id="GO:0016020">
    <property type="term" value="C:membrane"/>
    <property type="evidence" value="ECO:0007669"/>
    <property type="project" value="UniProtKB-SubCell"/>
</dbReference>
<dbReference type="EMBL" id="PVUE01000002">
    <property type="protein sequence ID" value="PRZ43610.1"/>
    <property type="molecule type" value="Genomic_DNA"/>
</dbReference>
<comment type="caution">
    <text evidence="15">The sequence shown here is derived from an EMBL/GenBank/DDBJ whole genome shotgun (WGS) entry which is preliminary data.</text>
</comment>
<feature type="transmembrane region" description="Helical" evidence="14">
    <location>
        <begin position="166"/>
        <end position="184"/>
    </location>
</feature>
<feature type="compositionally biased region" description="Pro residues" evidence="13">
    <location>
        <begin position="206"/>
        <end position="227"/>
    </location>
</feature>
<evidence type="ECO:0000256" key="7">
    <source>
        <dbReference type="ARBA" id="ARBA00023098"/>
    </source>
</evidence>
<evidence type="ECO:0000313" key="15">
    <source>
        <dbReference type="EMBL" id="PRZ43610.1"/>
    </source>
</evidence>
<name>A0A2T1A4T7_9ACTN</name>
<organism evidence="15 16">
    <name type="scientific">Antricoccus suffuscus</name>
    <dbReference type="NCBI Taxonomy" id="1629062"/>
    <lineage>
        <taxon>Bacteria</taxon>
        <taxon>Bacillati</taxon>
        <taxon>Actinomycetota</taxon>
        <taxon>Actinomycetes</taxon>
        <taxon>Geodermatophilales</taxon>
        <taxon>Antricoccaceae</taxon>
        <taxon>Antricoccus</taxon>
    </lineage>
</organism>
<gene>
    <name evidence="15" type="ORF">CLV47_102301</name>
</gene>
<feature type="transmembrane region" description="Helical" evidence="14">
    <location>
        <begin position="89"/>
        <end position="107"/>
    </location>
</feature>
<evidence type="ECO:0000256" key="8">
    <source>
        <dbReference type="ARBA" id="ARBA00023136"/>
    </source>
</evidence>
<dbReference type="PROSITE" id="PS00379">
    <property type="entry name" value="CDP_ALCOHOL_P_TRANSF"/>
    <property type="match status" value="1"/>
</dbReference>
<dbReference type="EC" id="2.7.8.5" evidence="11"/>
<reference evidence="15 16" key="1">
    <citation type="submission" date="2018-03" db="EMBL/GenBank/DDBJ databases">
        <title>Genomic Encyclopedia of Archaeal and Bacterial Type Strains, Phase II (KMG-II): from individual species to whole genera.</title>
        <authorList>
            <person name="Goeker M."/>
        </authorList>
    </citation>
    <scope>NUCLEOTIDE SEQUENCE [LARGE SCALE GENOMIC DNA]</scope>
    <source>
        <strain evidence="15 16">DSM 100065</strain>
    </source>
</reference>
<dbReference type="PANTHER" id="PTHR14269">
    <property type="entry name" value="CDP-DIACYLGLYCEROL--GLYCEROL-3-PHOSPHATE 3-PHOSPHATIDYLTRANSFERASE-RELATED"/>
    <property type="match status" value="1"/>
</dbReference>
<evidence type="ECO:0000256" key="4">
    <source>
        <dbReference type="ARBA" id="ARBA00022679"/>
    </source>
</evidence>
<comment type="subcellular location">
    <subcellularLocation>
        <location evidence="1">Membrane</location>
        <topology evidence="1">Multi-pass membrane protein</topology>
    </subcellularLocation>
</comment>
<dbReference type="GO" id="GO:0046474">
    <property type="term" value="P:glycerophospholipid biosynthetic process"/>
    <property type="evidence" value="ECO:0007669"/>
    <property type="project" value="TreeGrafter"/>
</dbReference>
<keyword evidence="16" id="KW-1185">Reference proteome</keyword>
<dbReference type="Proteomes" id="UP000237752">
    <property type="component" value="Unassembled WGS sequence"/>
</dbReference>
<evidence type="ECO:0000256" key="2">
    <source>
        <dbReference type="ARBA" id="ARBA00010441"/>
    </source>
</evidence>